<evidence type="ECO:0000313" key="3">
    <source>
        <dbReference type="Proteomes" id="UP001525021"/>
    </source>
</evidence>
<evidence type="ECO:0008006" key="4">
    <source>
        <dbReference type="Google" id="ProtNLM"/>
    </source>
</evidence>
<dbReference type="EMBL" id="JANTOO010000014">
    <property type="protein sequence ID" value="MCS1397519.1"/>
    <property type="molecule type" value="Genomic_DNA"/>
</dbReference>
<gene>
    <name evidence="2" type="ORF">NXZ79_15920</name>
</gene>
<feature type="compositionally biased region" description="Basic and acidic residues" evidence="1">
    <location>
        <begin position="56"/>
        <end position="68"/>
    </location>
</feature>
<sequence length="68" mass="7562">MTGLYWSSTHGGYIKCPVEGCNHIGNVITAAHCRIEHGLTREEVMKKYGEPKNIPKPKDMGRGIDDGY</sequence>
<proteinExistence type="predicted"/>
<name>A0ABT2DRY6_9BACI</name>
<dbReference type="RefSeq" id="WP_012295308.1">
    <property type="nucleotide sequence ID" value="NZ_JANTOO010000014.1"/>
</dbReference>
<organism evidence="2 3">
    <name type="scientific">Lysinibacillus pinottii</name>
    <dbReference type="NCBI Taxonomy" id="2973932"/>
    <lineage>
        <taxon>Bacteria</taxon>
        <taxon>Bacillati</taxon>
        <taxon>Bacillota</taxon>
        <taxon>Bacilli</taxon>
        <taxon>Bacillales</taxon>
        <taxon>Bacillaceae</taxon>
        <taxon>Lysinibacillus</taxon>
    </lineage>
</organism>
<reference evidence="2 3" key="1">
    <citation type="submission" date="2022-08" db="EMBL/GenBank/DDBJ databases">
        <title>Lysinibacillus sequencing.</title>
        <authorList>
            <person name="Dunlap C."/>
        </authorList>
    </citation>
    <scope>NUCLEOTIDE SEQUENCE [LARGE SCALE GENOMIC DNA]</scope>
    <source>
        <strain evidence="2 3">PB211</strain>
    </source>
</reference>
<dbReference type="Proteomes" id="UP001525021">
    <property type="component" value="Unassembled WGS sequence"/>
</dbReference>
<evidence type="ECO:0000313" key="2">
    <source>
        <dbReference type="EMBL" id="MCS1397519.1"/>
    </source>
</evidence>
<keyword evidence="3" id="KW-1185">Reference proteome</keyword>
<evidence type="ECO:0000256" key="1">
    <source>
        <dbReference type="SAM" id="MobiDB-lite"/>
    </source>
</evidence>
<feature type="region of interest" description="Disordered" evidence="1">
    <location>
        <begin position="48"/>
        <end position="68"/>
    </location>
</feature>
<accession>A0ABT2DRY6</accession>
<protein>
    <recommendedName>
        <fullName evidence="4">C2H2-type domain-containing protein</fullName>
    </recommendedName>
</protein>
<comment type="caution">
    <text evidence="2">The sequence shown here is derived from an EMBL/GenBank/DDBJ whole genome shotgun (WGS) entry which is preliminary data.</text>
</comment>